<feature type="binding site" evidence="1">
    <location>
        <position position="313"/>
    </location>
    <ligand>
        <name>Mg(2+)</name>
        <dbReference type="ChEBI" id="CHEBI:18420"/>
        <label>1</label>
    </ligand>
</feature>
<feature type="binding site" evidence="1">
    <location>
        <position position="75"/>
    </location>
    <ligand>
        <name>Mg(2+)</name>
        <dbReference type="ChEBI" id="CHEBI:18420"/>
        <label>1</label>
    </ligand>
</feature>
<dbReference type="AlphaFoldDB" id="A0A5R9FBD6"/>
<organism evidence="2 3">
    <name type="scientific">Streptomyces montanus</name>
    <dbReference type="NCBI Taxonomy" id="2580423"/>
    <lineage>
        <taxon>Bacteria</taxon>
        <taxon>Bacillati</taxon>
        <taxon>Actinomycetota</taxon>
        <taxon>Actinomycetes</taxon>
        <taxon>Kitasatosporales</taxon>
        <taxon>Streptomycetaceae</taxon>
        <taxon>Streptomyces</taxon>
    </lineage>
</organism>
<keyword evidence="2" id="KW-0378">Hydrolase</keyword>
<evidence type="ECO:0000313" key="3">
    <source>
        <dbReference type="Proteomes" id="UP000305906"/>
    </source>
</evidence>
<comment type="cofactor">
    <cofactor evidence="1">
        <name>Mg(2+)</name>
        <dbReference type="ChEBI" id="CHEBI:18420"/>
    </cofactor>
    <text evidence="1">Binds 2 magnesium ions per subunit.</text>
</comment>
<dbReference type="InterPro" id="IPR036705">
    <property type="entry name" value="Ribosyl_crysJ1_sf"/>
</dbReference>
<evidence type="ECO:0000256" key="1">
    <source>
        <dbReference type="PIRSR" id="PIRSR605502-1"/>
    </source>
</evidence>
<dbReference type="PANTHER" id="PTHR16222:SF12">
    <property type="entry name" value="ADP-RIBOSYLGLYCOHYDROLASE-RELATED"/>
    <property type="match status" value="1"/>
</dbReference>
<dbReference type="GO" id="GO:0046872">
    <property type="term" value="F:metal ion binding"/>
    <property type="evidence" value="ECO:0007669"/>
    <property type="project" value="UniProtKB-KW"/>
</dbReference>
<protein>
    <submittedName>
        <fullName evidence="2">ADP-ribosylglycohydrolase family protein</fullName>
    </submittedName>
</protein>
<gene>
    <name evidence="2" type="ORF">FE633_45110</name>
</gene>
<keyword evidence="3" id="KW-1185">Reference proteome</keyword>
<feature type="binding site" evidence="1">
    <location>
        <position position="76"/>
    </location>
    <ligand>
        <name>Mg(2+)</name>
        <dbReference type="ChEBI" id="CHEBI:18420"/>
        <label>1</label>
    </ligand>
</feature>
<dbReference type="InterPro" id="IPR005502">
    <property type="entry name" value="Ribosyl_crysJ1"/>
</dbReference>
<feature type="binding site" evidence="1">
    <location>
        <position position="316"/>
    </location>
    <ligand>
        <name>Mg(2+)</name>
        <dbReference type="ChEBI" id="CHEBI:18420"/>
        <label>1</label>
    </ligand>
</feature>
<feature type="binding site" evidence="1">
    <location>
        <position position="77"/>
    </location>
    <ligand>
        <name>Mg(2+)</name>
        <dbReference type="ChEBI" id="CHEBI:18420"/>
        <label>1</label>
    </ligand>
</feature>
<dbReference type="Pfam" id="PF03747">
    <property type="entry name" value="ADP_ribosyl_GH"/>
    <property type="match status" value="1"/>
</dbReference>
<dbReference type="GO" id="GO:0016787">
    <property type="term" value="F:hydrolase activity"/>
    <property type="evidence" value="ECO:0007669"/>
    <property type="project" value="UniProtKB-KW"/>
</dbReference>
<name>A0A5R9FBD6_9ACTN</name>
<feature type="binding site" evidence="1">
    <location>
        <position position="315"/>
    </location>
    <ligand>
        <name>Mg(2+)</name>
        <dbReference type="ChEBI" id="CHEBI:18420"/>
        <label>1</label>
    </ligand>
</feature>
<dbReference type="Gene3D" id="1.10.4080.10">
    <property type="entry name" value="ADP-ribosylation/Crystallin J1"/>
    <property type="match status" value="1"/>
</dbReference>
<accession>A0A5R9FBD6</accession>
<dbReference type="InterPro" id="IPR050792">
    <property type="entry name" value="ADP-ribosylglycohydrolase"/>
</dbReference>
<reference evidence="2 3" key="1">
    <citation type="submission" date="2019-05" db="EMBL/GenBank/DDBJ databases">
        <title>Streptomyces sp. NEAU-C151, a novel actinomycete isolated from soil.</title>
        <authorList>
            <person name="Han L."/>
            <person name="Jiang H."/>
        </authorList>
    </citation>
    <scope>NUCLEOTIDE SEQUENCE [LARGE SCALE GENOMIC DNA]</scope>
    <source>
        <strain evidence="2 3">NEAU-C151</strain>
    </source>
</reference>
<keyword evidence="1" id="KW-0460">Magnesium</keyword>
<sequence length="381" mass="40355">MTPTRTGTLEERIIHSLVGAAVGDALGGPVEGYTPEQITERHGGRVHGIVGPWNGDDWRTARPIAPYHKGDGHVTDDTLMTHALIRVYAAVRDHLDAYAIAEHLVPDLMTTPRWIPELGAEALPLQRVFLAEKWLVARIHYGHIDPREAGTGNIVNCGAAMYMAPVGLVNAANPAGAYAEALDIAGAHQSSYGREAAGVFAAAVAAACAPGATPDSVVGACLSVAKDGTRAAIESVCETATRHTDFESALRPLREAVAPYDTVGPDYRAPSLGARRPSRVHAIEELPIALGMVVVSGGDYRHAVLGSVNYGRDCDSIATMSGALAGALGSPAPRDWAKTVAESSRLDLETPARTLAEVTREVFTKDVRRRRAHESAFAELS</sequence>
<dbReference type="SUPFAM" id="SSF101478">
    <property type="entry name" value="ADP-ribosylglycohydrolase"/>
    <property type="match status" value="1"/>
</dbReference>
<dbReference type="RefSeq" id="WP_138050960.1">
    <property type="nucleotide sequence ID" value="NZ_VBZC01000107.1"/>
</dbReference>
<dbReference type="Proteomes" id="UP000305906">
    <property type="component" value="Unassembled WGS sequence"/>
</dbReference>
<keyword evidence="1" id="KW-0479">Metal-binding</keyword>
<comment type="caution">
    <text evidence="2">The sequence shown here is derived from an EMBL/GenBank/DDBJ whole genome shotgun (WGS) entry which is preliminary data.</text>
</comment>
<dbReference type="EMBL" id="VBZC01000107">
    <property type="protein sequence ID" value="TLS39779.1"/>
    <property type="molecule type" value="Genomic_DNA"/>
</dbReference>
<evidence type="ECO:0000313" key="2">
    <source>
        <dbReference type="EMBL" id="TLS39779.1"/>
    </source>
</evidence>
<proteinExistence type="predicted"/>
<dbReference type="PANTHER" id="PTHR16222">
    <property type="entry name" value="ADP-RIBOSYLGLYCOHYDROLASE"/>
    <property type="match status" value="1"/>
</dbReference>